<dbReference type="EMBL" id="FOEP01000009">
    <property type="protein sequence ID" value="SEQ59410.1"/>
    <property type="molecule type" value="Genomic_DNA"/>
</dbReference>
<dbReference type="Gene3D" id="3.40.1080.10">
    <property type="entry name" value="Glutaconate Coenzyme A-transferase"/>
    <property type="match status" value="1"/>
</dbReference>
<dbReference type="STRING" id="657014.SAMN04488092_10942"/>
<dbReference type="GO" id="GO:0006083">
    <property type="term" value="P:acetate metabolic process"/>
    <property type="evidence" value="ECO:0007669"/>
    <property type="project" value="InterPro"/>
</dbReference>
<protein>
    <submittedName>
        <fullName evidence="2">Acetyl-CoA hydrolase</fullName>
    </submittedName>
</protein>
<reference evidence="2 3" key="1">
    <citation type="submission" date="2016-10" db="EMBL/GenBank/DDBJ databases">
        <authorList>
            <person name="de Groot N.N."/>
        </authorList>
    </citation>
    <scope>NUCLEOTIDE SEQUENCE [LARGE SCALE GENOMIC DNA]</scope>
    <source>
        <strain evidence="2 3">DSM 22007</strain>
    </source>
</reference>
<keyword evidence="3" id="KW-1185">Reference proteome</keyword>
<dbReference type="RefSeq" id="WP_090270217.1">
    <property type="nucleotide sequence ID" value="NZ_FOEP01000009.1"/>
</dbReference>
<dbReference type="InterPro" id="IPR046433">
    <property type="entry name" value="ActCoA_hydro"/>
</dbReference>
<dbReference type="Gene3D" id="3.30.750.70">
    <property type="entry name" value="4-hydroxybutyrate coenzyme like domains"/>
    <property type="match status" value="1"/>
</dbReference>
<evidence type="ECO:0000313" key="2">
    <source>
        <dbReference type="EMBL" id="SEQ59410.1"/>
    </source>
</evidence>
<evidence type="ECO:0000313" key="3">
    <source>
        <dbReference type="Proteomes" id="UP000198634"/>
    </source>
</evidence>
<keyword evidence="2" id="KW-0378">Hydrolase</keyword>
<dbReference type="InterPro" id="IPR038460">
    <property type="entry name" value="AcetylCoA_hyd_C_sf"/>
</dbReference>
<dbReference type="OrthoDB" id="9801795at2"/>
<dbReference type="InterPro" id="IPR026888">
    <property type="entry name" value="AcetylCoA_hyd_C"/>
</dbReference>
<dbReference type="Proteomes" id="UP000198634">
    <property type="component" value="Unassembled WGS sequence"/>
</dbReference>
<accession>A0A1H9HAR0</accession>
<dbReference type="PANTHER" id="PTHR21432:SF20">
    <property type="entry name" value="ACETYL-COA HYDROLASE"/>
    <property type="match status" value="1"/>
</dbReference>
<gene>
    <name evidence="2" type="ORF">SAMN04488092_10942</name>
</gene>
<feature type="domain" description="Acetyl-CoA hydrolase/transferase C-terminal" evidence="1">
    <location>
        <begin position="263"/>
        <end position="416"/>
    </location>
</feature>
<sequence>MCVELDLSALRLSDYIRPGDTLCWGQAAAEPLNLTKTLIDQRHSIGPIKAFIGIGFSETPDPALCDTIQFQSYCGTGTNRKLIAANCLDILPIPYSFFPKVLAQRVDVLLLQLAPTGTEGEFSFGMACEYLHALVGRARVVIAEVNDQVPATRSDWTISAADIDVLIRSSTPVSEATSPSAPTAVDLAIAEHVAALIDDGATLQVGLGTLPTAILNALSGHRDLGLHSGMINDSLSRLIESGVITNARKGRDEGISIGGMLTGDARTRAFCHNNPAIRLAPTEYTHAIRTLAQLNKFTAINSAIEVDLTGQANAEVAAGRYVGAVGGGTDFLRGAAASEGGLPILALPAALTTRSGKLISKIVTKLSGPTSVSRADAGIVVTEYGVADLRGLGLAARVEKMISIAHPDLREQLSRDAVPS</sequence>
<dbReference type="SUPFAM" id="SSF100950">
    <property type="entry name" value="NagB/RpiA/CoA transferase-like"/>
    <property type="match status" value="2"/>
</dbReference>
<dbReference type="GO" id="GO:0016787">
    <property type="term" value="F:hydrolase activity"/>
    <property type="evidence" value="ECO:0007669"/>
    <property type="project" value="UniProtKB-KW"/>
</dbReference>
<dbReference type="Pfam" id="PF13336">
    <property type="entry name" value="AcetylCoA_hyd_C"/>
    <property type="match status" value="1"/>
</dbReference>
<dbReference type="AlphaFoldDB" id="A0A1H9HAR0"/>
<name>A0A1H9HAR0_9RHOB</name>
<proteinExistence type="predicted"/>
<organism evidence="2 3">
    <name type="scientific">Thalassovita taeanensis</name>
    <dbReference type="NCBI Taxonomy" id="657014"/>
    <lineage>
        <taxon>Bacteria</taxon>
        <taxon>Pseudomonadati</taxon>
        <taxon>Pseudomonadota</taxon>
        <taxon>Alphaproteobacteria</taxon>
        <taxon>Rhodobacterales</taxon>
        <taxon>Roseobacteraceae</taxon>
        <taxon>Thalassovita</taxon>
    </lineage>
</organism>
<dbReference type="GO" id="GO:0008775">
    <property type="term" value="F:acetate CoA-transferase activity"/>
    <property type="evidence" value="ECO:0007669"/>
    <property type="project" value="InterPro"/>
</dbReference>
<dbReference type="InterPro" id="IPR037171">
    <property type="entry name" value="NagB/RpiA_transferase-like"/>
</dbReference>
<dbReference type="PANTHER" id="PTHR21432">
    <property type="entry name" value="ACETYL-COA HYDROLASE-RELATED"/>
    <property type="match status" value="1"/>
</dbReference>
<evidence type="ECO:0000259" key="1">
    <source>
        <dbReference type="Pfam" id="PF13336"/>
    </source>
</evidence>
<dbReference type="Gene3D" id="3.40.1080.20">
    <property type="entry name" value="Acetyl-CoA hydrolase/transferase C-terminal domain"/>
    <property type="match status" value="1"/>
</dbReference>